<reference evidence="2 3" key="1">
    <citation type="journal article" date="2019" name="Syst. Appl. Microbiol.">
        <title>New species of pathogenic Pseudomonas isolated from citrus in Tunisia: Proposal of Pseudomonas kairouanensis sp. nov. and Pseudomonas nabeulensis sp. nov.</title>
        <authorList>
            <person name="Oueslati M."/>
            <person name="Mulet M."/>
            <person name="Gomila M."/>
            <person name="Berge O."/>
            <person name="Hajlaoui M.R."/>
            <person name="Lalucat J."/>
            <person name="Sadfi-Zouaoui N."/>
            <person name="Garcia-Valdes E."/>
        </authorList>
    </citation>
    <scope>NUCLEOTIDE SEQUENCE [LARGE SCALE GENOMIC DNA]</scope>
    <source>
        <strain evidence="2 3">E10B</strain>
    </source>
</reference>
<keyword evidence="3" id="KW-1185">Reference proteome</keyword>
<name>A0A4Z0AT31_9PSED</name>
<dbReference type="Pfam" id="PF14220">
    <property type="entry name" value="DUF4329"/>
    <property type="match status" value="1"/>
</dbReference>
<gene>
    <name evidence="2" type="ORF">DYL61_21430</name>
</gene>
<dbReference type="InterPro" id="IPR025479">
    <property type="entry name" value="DUF4329"/>
</dbReference>
<dbReference type="Proteomes" id="UP000297734">
    <property type="component" value="Unassembled WGS sequence"/>
</dbReference>
<feature type="domain" description="DUF4329" evidence="1">
    <location>
        <begin position="21"/>
        <end position="160"/>
    </location>
</feature>
<evidence type="ECO:0000313" key="3">
    <source>
        <dbReference type="Proteomes" id="UP000297734"/>
    </source>
</evidence>
<dbReference type="RefSeq" id="WP_135309982.1">
    <property type="nucleotide sequence ID" value="NZ_QUZT01000045.1"/>
</dbReference>
<dbReference type="OrthoDB" id="7029244at2"/>
<sequence length="1467" mass="162278">MSVSQGHARLGPLSPPFISADDAARYVHERIDNRRDKEYGSVILQRLADQLYVATEPVAGRSATFDYTLLLDRESANGEFLQPPGYILVASLHSHPDTLVSTQQLNPKWSVQQVKTFMSFYSEPDILFNHRERLTLPYAYLSGPDGALLRYKSSASEAAQQYVRWLAEAGAWTSPHAHDGTLEGAYKKLASVGTLRFVESSPSWGGSVGDVPTDWQPYKPFTAPALPLACGPVFTTREQALTHAWAKIQRRPTLRQQVLILQDARAAGYIPSEPLLITPGNERLRLLPDGFHVHGIYIHSRPLPGQYPDLEAWLYKNFISPRELAQHIARFRGYANDSPSTLGASLFIRMRDEAILRYRFSGSPEESRLLAQESDLQAQLHNGGLLTRAFVLQVANAAELSVEKTSRLWDRPGVVDALWRPYANLALPPLSRAFLTADDAARHAHASIGGRRDQRFAGLVLQRTDGRYVITEPAPVSQNPFAFEGGYPKDRQGVPIIVSQGHRLIARYASCVALSMQADAGSWAHQEQELNGQMFTPGDVGAIHQSGLPAYLSGTPESLIVYQSGSTASDPKGTPSERVRTLAETGTLRVLTVTALWGPAEKLENDWAPFVRVFEFQRPDELSYGALFESADAAALDLHRRQPLRAHLRYAYLYFAFIFKHQTTETYVASELIPATQKTPLLSLPGVSSNAVPEGFACCGVFYARQWAGSGSLNWLERFFIVPDDLSIAITQSRDDTPVSTNGAMIYIAPPEGALLRYRSPSTQALFEAQSTGETYEDILAKLSYGTLTPLKFVRQVAEGGDLRVLRESPCWDRIGKVSGQWEPYAHLQRRRLGPAFLTMDDAARYVRGRVPVDRAAHYGGVILRRDDGWFTATEPVLVPDEVFDTPWVFPDELVSRGLYPVRMSVVASYHSRLALPAPFLLTPTQATVYANMVSTRVLAQAIGATDERLTYYVLGPDGSLISLLATPRVKYPPVTSQDLVTRPRNRHDWRFGNLQQRLSGGTLTPAEYVNRVATSFTLRVVEGSAMWGARGPVSNWRPFAPTTATQAEYDPACSPLCTRPDDAARYVHQQVTLRSELSFGYLLKSLQNGHCVATLPVAAAGLGFGHRRVFSDAGYPHRYDMAGLYMCIPLGGEFYPAGRMQAGDEIFNGLFSPRDLKAALAVVHATQARASLPLYLSCADGALLKFEVRDARFAQYSDLLNLRNRLLSPRDFIRRMAAAGDLDILQSSTNWPGLGRVGSQWQPGRSMATLAAPQWALGPIHAHCDDAAHYAHHLIGAFSGKQYLGALLENPTASTCLPVLPVEDQGFPSAIAEPLQQGAWPKGYRLIAAHTVFHAGLDQPPSAAELSFRQYFVSWRELGYYVHNLKAKGLLISGFYLSTRDGALLSYVPQFSNEEYNLLDSALKWSPSTGYTHLAPVPSRVITELARIGELRVIHAGVFWRLRDRLGASLQQWLSPSFPLPAKDEL</sequence>
<organism evidence="2 3">
    <name type="scientific">Pseudomonas nabeulensis</name>
    <dbReference type="NCBI Taxonomy" id="2293833"/>
    <lineage>
        <taxon>Bacteria</taxon>
        <taxon>Pseudomonadati</taxon>
        <taxon>Pseudomonadota</taxon>
        <taxon>Gammaproteobacteria</taxon>
        <taxon>Pseudomonadales</taxon>
        <taxon>Pseudomonadaceae</taxon>
        <taxon>Pseudomonas</taxon>
    </lineage>
</organism>
<dbReference type="EMBL" id="QUZT01000045">
    <property type="protein sequence ID" value="TFY89972.1"/>
    <property type="molecule type" value="Genomic_DNA"/>
</dbReference>
<proteinExistence type="predicted"/>
<evidence type="ECO:0000259" key="1">
    <source>
        <dbReference type="Pfam" id="PF14220"/>
    </source>
</evidence>
<accession>A0A4Z0AT31</accession>
<protein>
    <submittedName>
        <fullName evidence="2">DUF4329 domain-containing protein</fullName>
    </submittedName>
</protein>
<evidence type="ECO:0000313" key="2">
    <source>
        <dbReference type="EMBL" id="TFY89972.1"/>
    </source>
</evidence>
<comment type="caution">
    <text evidence="2">The sequence shown here is derived from an EMBL/GenBank/DDBJ whole genome shotgun (WGS) entry which is preliminary data.</text>
</comment>